<protein>
    <submittedName>
        <fullName evidence="1">Uncharacterized protein</fullName>
    </submittedName>
</protein>
<proteinExistence type="predicted"/>
<sequence length="495" mass="55968">MVDREETNHCRPACTAYKDHLCQISKWLPNCNEVLLDIGMELREQRRDSLSLVSFQPYEADVVPPPGPALNRATTFFRWLLRTHVCITGIELIYKWVNVHTQAVLEELPENSRLKKLKVYFSCQATMDTRITTLLPRLHCLEELDCYMSNPTDALVTAVSSLLRNTTCLTSLEFHGVFENGQPPKTFIDALAANSTLKSFELWANWNTNEPPGCLGEYVRNNRLLTKLTLFGEQTDREGLFLDEALYIRATTVLRELRLCVTEPANAASTSWWALVLESISANTSIGYISISSGDNLVCNGRLAITVGLSRYITRVFYIQSRREWDPATFIIPLSDAIRDNYNLLQVDLCNAKVGAEATRCLFTIRETIRRNTCLLERAAAFNQTTALDRDTAAALEKVSRRPALVRELAEKEGIAPCEVARMVRSRLRSVDGLHDYMRLTGVVKECVACAPPVEVGSTQLHDLNTDCWRALRRYLSFDDVTCFTVDRPDKLTPS</sequence>
<accession>A0A9D4SSA8</accession>
<dbReference type="Proteomes" id="UP000821837">
    <property type="component" value="Unassembled WGS sequence"/>
</dbReference>
<keyword evidence="2" id="KW-1185">Reference proteome</keyword>
<dbReference type="AlphaFoldDB" id="A0A9D4SSA8"/>
<evidence type="ECO:0000313" key="1">
    <source>
        <dbReference type="EMBL" id="KAH7943601.1"/>
    </source>
</evidence>
<dbReference type="SUPFAM" id="SSF52047">
    <property type="entry name" value="RNI-like"/>
    <property type="match status" value="1"/>
</dbReference>
<gene>
    <name evidence="1" type="ORF">HPB52_009418</name>
</gene>
<dbReference type="Gene3D" id="3.80.10.10">
    <property type="entry name" value="Ribonuclease Inhibitor"/>
    <property type="match status" value="1"/>
</dbReference>
<dbReference type="VEuPathDB" id="VectorBase:RSAN_051448"/>
<reference evidence="1" key="2">
    <citation type="submission" date="2021-09" db="EMBL/GenBank/DDBJ databases">
        <authorList>
            <person name="Jia N."/>
            <person name="Wang J."/>
            <person name="Shi W."/>
            <person name="Du L."/>
            <person name="Sun Y."/>
            <person name="Zhan W."/>
            <person name="Jiang J."/>
            <person name="Wang Q."/>
            <person name="Zhang B."/>
            <person name="Ji P."/>
            <person name="Sakyi L.B."/>
            <person name="Cui X."/>
            <person name="Yuan T."/>
            <person name="Jiang B."/>
            <person name="Yang W."/>
            <person name="Lam T.T.-Y."/>
            <person name="Chang Q."/>
            <person name="Ding S."/>
            <person name="Wang X."/>
            <person name="Zhu J."/>
            <person name="Ruan X."/>
            <person name="Zhao L."/>
            <person name="Wei J."/>
            <person name="Que T."/>
            <person name="Du C."/>
            <person name="Cheng J."/>
            <person name="Dai P."/>
            <person name="Han X."/>
            <person name="Huang E."/>
            <person name="Gao Y."/>
            <person name="Liu J."/>
            <person name="Shao H."/>
            <person name="Ye R."/>
            <person name="Li L."/>
            <person name="Wei W."/>
            <person name="Wang X."/>
            <person name="Wang C."/>
            <person name="Huo Q."/>
            <person name="Li W."/>
            <person name="Guo W."/>
            <person name="Chen H."/>
            <person name="Chen S."/>
            <person name="Zhou L."/>
            <person name="Zhou L."/>
            <person name="Ni X."/>
            <person name="Tian J."/>
            <person name="Zhou Y."/>
            <person name="Sheng Y."/>
            <person name="Liu T."/>
            <person name="Pan Y."/>
            <person name="Xia L."/>
            <person name="Li J."/>
            <person name="Zhao F."/>
            <person name="Cao W."/>
        </authorList>
    </citation>
    <scope>NUCLEOTIDE SEQUENCE</scope>
    <source>
        <strain evidence="1">Rsan-2018</strain>
        <tissue evidence="1">Larvae</tissue>
    </source>
</reference>
<organism evidence="1 2">
    <name type="scientific">Rhipicephalus sanguineus</name>
    <name type="common">Brown dog tick</name>
    <name type="synonym">Ixodes sanguineus</name>
    <dbReference type="NCBI Taxonomy" id="34632"/>
    <lineage>
        <taxon>Eukaryota</taxon>
        <taxon>Metazoa</taxon>
        <taxon>Ecdysozoa</taxon>
        <taxon>Arthropoda</taxon>
        <taxon>Chelicerata</taxon>
        <taxon>Arachnida</taxon>
        <taxon>Acari</taxon>
        <taxon>Parasitiformes</taxon>
        <taxon>Ixodida</taxon>
        <taxon>Ixodoidea</taxon>
        <taxon>Ixodidae</taxon>
        <taxon>Rhipicephalinae</taxon>
        <taxon>Rhipicephalus</taxon>
        <taxon>Rhipicephalus</taxon>
    </lineage>
</organism>
<dbReference type="EMBL" id="JABSTV010001253">
    <property type="protein sequence ID" value="KAH7943601.1"/>
    <property type="molecule type" value="Genomic_DNA"/>
</dbReference>
<name>A0A9D4SSA8_RHISA</name>
<dbReference type="InterPro" id="IPR032675">
    <property type="entry name" value="LRR_dom_sf"/>
</dbReference>
<evidence type="ECO:0000313" key="2">
    <source>
        <dbReference type="Proteomes" id="UP000821837"/>
    </source>
</evidence>
<comment type="caution">
    <text evidence="1">The sequence shown here is derived from an EMBL/GenBank/DDBJ whole genome shotgun (WGS) entry which is preliminary data.</text>
</comment>
<reference evidence="1" key="1">
    <citation type="journal article" date="2020" name="Cell">
        <title>Large-Scale Comparative Analyses of Tick Genomes Elucidate Their Genetic Diversity and Vector Capacities.</title>
        <authorList>
            <consortium name="Tick Genome and Microbiome Consortium (TIGMIC)"/>
            <person name="Jia N."/>
            <person name="Wang J."/>
            <person name="Shi W."/>
            <person name="Du L."/>
            <person name="Sun Y."/>
            <person name="Zhan W."/>
            <person name="Jiang J.F."/>
            <person name="Wang Q."/>
            <person name="Zhang B."/>
            <person name="Ji P."/>
            <person name="Bell-Sakyi L."/>
            <person name="Cui X.M."/>
            <person name="Yuan T.T."/>
            <person name="Jiang B.G."/>
            <person name="Yang W.F."/>
            <person name="Lam T.T."/>
            <person name="Chang Q.C."/>
            <person name="Ding S.J."/>
            <person name="Wang X.J."/>
            <person name="Zhu J.G."/>
            <person name="Ruan X.D."/>
            <person name="Zhao L."/>
            <person name="Wei J.T."/>
            <person name="Ye R.Z."/>
            <person name="Que T.C."/>
            <person name="Du C.H."/>
            <person name="Zhou Y.H."/>
            <person name="Cheng J.X."/>
            <person name="Dai P.F."/>
            <person name="Guo W.B."/>
            <person name="Han X.H."/>
            <person name="Huang E.J."/>
            <person name="Li L.F."/>
            <person name="Wei W."/>
            <person name="Gao Y.C."/>
            <person name="Liu J.Z."/>
            <person name="Shao H.Z."/>
            <person name="Wang X."/>
            <person name="Wang C.C."/>
            <person name="Yang T.C."/>
            <person name="Huo Q.B."/>
            <person name="Li W."/>
            <person name="Chen H.Y."/>
            <person name="Chen S.E."/>
            <person name="Zhou L.G."/>
            <person name="Ni X.B."/>
            <person name="Tian J.H."/>
            <person name="Sheng Y."/>
            <person name="Liu T."/>
            <person name="Pan Y.S."/>
            <person name="Xia L.Y."/>
            <person name="Li J."/>
            <person name="Zhao F."/>
            <person name="Cao W.C."/>
        </authorList>
    </citation>
    <scope>NUCLEOTIDE SEQUENCE</scope>
    <source>
        <strain evidence="1">Rsan-2018</strain>
    </source>
</reference>